<evidence type="ECO:0000313" key="2">
    <source>
        <dbReference type="EMBL" id="WUR04702.1"/>
    </source>
</evidence>
<sequence length="240" mass="27148">MKNSDFEISDRIPKKSTKVKIKPIQRLFYGNDNCFNLLIELEVLSEQKNIYFILEAKLGVSSSTVAKAKKRLRQIFKNRMSKSLIIGGPGKIVQVDESVICRRCKIRYPTSSDDSIPDVVWILGMVEADNPTNFYITRVENRTVECLTEALKSKIGIGSILHSDGHPSYPGLARNLCLEHKVVNHSLGFRSPDGTHSNNIENIWSQFKSEMTKEHGVKRKKLILGLLNLCLGNFIVKMTI</sequence>
<dbReference type="RefSeq" id="XP_065330847.1">
    <property type="nucleotide sequence ID" value="XM_065474775.1"/>
</dbReference>
<gene>
    <name evidence="2" type="ORF">VNE69_10053</name>
</gene>
<dbReference type="AlphaFoldDB" id="A0AAX4JFI4"/>
<dbReference type="SMART" id="SM01126">
    <property type="entry name" value="DDE_Tnp_IS1595"/>
    <property type="match status" value="1"/>
</dbReference>
<dbReference type="NCBIfam" id="NF033547">
    <property type="entry name" value="transpos_IS1595"/>
    <property type="match status" value="1"/>
</dbReference>
<dbReference type="PANTHER" id="PTHR47163">
    <property type="entry name" value="DDE_TNP_IS1595 DOMAIN-CONTAINING PROTEIN"/>
    <property type="match status" value="1"/>
</dbReference>
<evidence type="ECO:0000313" key="3">
    <source>
        <dbReference type="Proteomes" id="UP001334084"/>
    </source>
</evidence>
<protein>
    <submittedName>
        <fullName evidence="2">DDE-TNP-IS1595 domain-containing protein</fullName>
    </submittedName>
</protein>
<dbReference type="Proteomes" id="UP001334084">
    <property type="component" value="Chromosome 10"/>
</dbReference>
<dbReference type="GeneID" id="90542535"/>
<dbReference type="Pfam" id="PF12762">
    <property type="entry name" value="DDE_Tnp_IS1595"/>
    <property type="match status" value="1"/>
</dbReference>
<reference evidence="2" key="1">
    <citation type="journal article" date="2024" name="BMC Genomics">
        <title>Functional annotation of a divergent genome using sequence and structure-based similarity.</title>
        <authorList>
            <person name="Svedberg D."/>
            <person name="Winiger R.R."/>
            <person name="Berg A."/>
            <person name="Sharma H."/>
            <person name="Tellgren-Roth C."/>
            <person name="Debrunner-Vossbrinck B.A."/>
            <person name="Vossbrinck C.R."/>
            <person name="Barandun J."/>
        </authorList>
    </citation>
    <scope>NUCLEOTIDE SEQUENCE</scope>
    <source>
        <strain evidence="2">Illinois isolate</strain>
    </source>
</reference>
<dbReference type="KEGG" id="vnx:VNE69_10053"/>
<organism evidence="2 3">
    <name type="scientific">Vairimorpha necatrix</name>
    <dbReference type="NCBI Taxonomy" id="6039"/>
    <lineage>
        <taxon>Eukaryota</taxon>
        <taxon>Fungi</taxon>
        <taxon>Fungi incertae sedis</taxon>
        <taxon>Microsporidia</taxon>
        <taxon>Nosematidae</taxon>
        <taxon>Vairimorpha</taxon>
    </lineage>
</organism>
<dbReference type="PANTHER" id="PTHR47163:SF2">
    <property type="entry name" value="SI:DKEY-17M8.2"/>
    <property type="match status" value="1"/>
</dbReference>
<name>A0AAX4JFI4_9MICR</name>
<feature type="domain" description="ISXO2-like transposase" evidence="1">
    <location>
        <begin position="85"/>
        <end position="221"/>
    </location>
</feature>
<proteinExistence type="predicted"/>
<dbReference type="InterPro" id="IPR024445">
    <property type="entry name" value="Tnp_ISXO2-like"/>
</dbReference>
<dbReference type="InterPro" id="IPR053164">
    <property type="entry name" value="IS1016-like_transposase"/>
</dbReference>
<evidence type="ECO:0000259" key="1">
    <source>
        <dbReference type="SMART" id="SM01126"/>
    </source>
</evidence>
<dbReference type="EMBL" id="CP142735">
    <property type="protein sequence ID" value="WUR04702.1"/>
    <property type="molecule type" value="Genomic_DNA"/>
</dbReference>
<keyword evidence="3" id="KW-1185">Reference proteome</keyword>
<accession>A0AAX4JFI4</accession>